<keyword evidence="10" id="KW-0732">Signal</keyword>
<dbReference type="Pfam" id="PF13715">
    <property type="entry name" value="CarbopepD_reg_2"/>
    <property type="match status" value="1"/>
</dbReference>
<comment type="caution">
    <text evidence="13">The sequence shown here is derived from an EMBL/GenBank/DDBJ whole genome shotgun (WGS) entry which is preliminary data.</text>
</comment>
<evidence type="ECO:0000256" key="6">
    <source>
        <dbReference type="ARBA" id="ARBA00023136"/>
    </source>
</evidence>
<keyword evidence="5 9" id="KW-0798">TonB box</keyword>
<keyword evidence="3 8" id="KW-1134">Transmembrane beta strand</keyword>
<organism evidence="13 14">
    <name type="scientific">Tenacibaculum vairaonense</name>
    <dbReference type="NCBI Taxonomy" id="3137860"/>
    <lineage>
        <taxon>Bacteria</taxon>
        <taxon>Pseudomonadati</taxon>
        <taxon>Bacteroidota</taxon>
        <taxon>Flavobacteriia</taxon>
        <taxon>Flavobacteriales</taxon>
        <taxon>Flavobacteriaceae</taxon>
        <taxon>Tenacibaculum</taxon>
    </lineage>
</organism>
<feature type="chain" id="PRO_5046302104" evidence="10">
    <location>
        <begin position="19"/>
        <end position="908"/>
    </location>
</feature>
<comment type="subcellular location">
    <subcellularLocation>
        <location evidence="1 8">Cell outer membrane</location>
        <topology evidence="1 8">Multi-pass membrane protein</topology>
    </subcellularLocation>
</comment>
<dbReference type="Gene3D" id="2.40.170.20">
    <property type="entry name" value="TonB-dependent receptor, beta-barrel domain"/>
    <property type="match status" value="1"/>
</dbReference>
<accession>A0ABP1FBT0</accession>
<dbReference type="InterPro" id="IPR008969">
    <property type="entry name" value="CarboxyPept-like_regulatory"/>
</dbReference>
<keyword evidence="6 8" id="KW-0472">Membrane</keyword>
<dbReference type="Gene3D" id="2.170.130.10">
    <property type="entry name" value="TonB-dependent receptor, plug domain"/>
    <property type="match status" value="1"/>
</dbReference>
<dbReference type="RefSeq" id="WP_348703771.1">
    <property type="nucleotide sequence ID" value="NZ_CAXIYA010000011.1"/>
</dbReference>
<protein>
    <submittedName>
        <fullName evidence="13">TonB-dependent receptor</fullName>
    </submittedName>
</protein>
<evidence type="ECO:0000256" key="7">
    <source>
        <dbReference type="ARBA" id="ARBA00023237"/>
    </source>
</evidence>
<feature type="domain" description="TonB-dependent receptor-like beta-barrel" evidence="11">
    <location>
        <begin position="453"/>
        <end position="871"/>
    </location>
</feature>
<name>A0ABP1FBT0_9FLAO</name>
<dbReference type="EMBL" id="CAXJRC010000010">
    <property type="protein sequence ID" value="CAL2105809.1"/>
    <property type="molecule type" value="Genomic_DNA"/>
</dbReference>
<dbReference type="Proteomes" id="UP001497602">
    <property type="component" value="Unassembled WGS sequence"/>
</dbReference>
<dbReference type="InterPro" id="IPR012910">
    <property type="entry name" value="Plug_dom"/>
</dbReference>
<dbReference type="InterPro" id="IPR039426">
    <property type="entry name" value="TonB-dep_rcpt-like"/>
</dbReference>
<keyword evidence="2 8" id="KW-0813">Transport</keyword>
<gene>
    <name evidence="13" type="ORF">T190115A13A_190053</name>
</gene>
<dbReference type="PANTHER" id="PTHR40980">
    <property type="entry name" value="PLUG DOMAIN-CONTAINING PROTEIN"/>
    <property type="match status" value="1"/>
</dbReference>
<dbReference type="SUPFAM" id="SSF56935">
    <property type="entry name" value="Porins"/>
    <property type="match status" value="1"/>
</dbReference>
<evidence type="ECO:0000256" key="5">
    <source>
        <dbReference type="ARBA" id="ARBA00023077"/>
    </source>
</evidence>
<evidence type="ECO:0000259" key="11">
    <source>
        <dbReference type="Pfam" id="PF00593"/>
    </source>
</evidence>
<keyword evidence="7 8" id="KW-0998">Cell outer membrane</keyword>
<feature type="signal peptide" evidence="10">
    <location>
        <begin position="1"/>
        <end position="18"/>
    </location>
</feature>
<evidence type="ECO:0000256" key="9">
    <source>
        <dbReference type="RuleBase" id="RU003357"/>
    </source>
</evidence>
<sequence length="908" mass="101287">MKKLLIVAFLSLCNLAFGQSKGTVSGTVTDKEMNGEPLPFANVFIKGTSIGGTTDIDGKYTINVPEGNQTIVFSFVGYQTKEKTIVVKAGETIIVDQLLGANEGVALEEVKINATVSKEKESALLLEQKKAVSIKTSIGAQELSKKGVSDAAAAVVKTSGVSKGGKNVVVRGLGDRYNSTTLNGLPLPSEDPEYKNISLDFFDTSIIQSVGINKVFSSDIEGDVAGANIDIVSKELNKKRVANVSVSLGGNSQTFTKDNFLTIDGTDRFGTQKLNHTITDLNTYSFRNSFKPRSQNFQLNNSLSFNYGKKHQIGEEGTLSYFIVGGFSGKYNFTEGSIKQTTNDGVAEPFRDLNFSKYNYVTSQILMGNLKYKSGKKFEVSYNHLFIHNNKQTIGDYLGKDDPQEEGDLIFLRRQQVNNNELYVNQILGKYNFNERLTFEGSGALNFVRGNEPDRRSNEYLIRNGETRPNTNSAGTNERYFSKLQENDYAAKGKLSYKLSSDYENKSVIDFGANYRYTERLFAATIFNHDFTGNGVIIDVNNPDAVFNQTSIDNNIFSLQTGRGRRNEEAETFVPFTYRGKRLVSGAFSNILYQFGDNLFVSGGLKFERAVQRVTYDTNIGSSREDGAAVIDKSYFLPSVTVKYNLDEDNIFRLAGSQTYTYPQFKETAPFKYQDINFASQGNPNLKPSDNYNFDIKYEHYMSSGELVSLTGFYKFIKNPISRSEISSAGNVLTYLNVGKEAFVYGVELEARKEIVKNEDKEYTIKGGLNASYLYSKVNLNSNSIAQFQKESSELEGATPFLLNADVSYNKRYENSELTSSLVLNYFSDRVYSIGTRGFENIIEKGVSTLDFVTSYKMAKKYNLKLKLTNLLNPDFKLTRGGTVNEKDVVLRNYKKGVNISLGFSYDF</sequence>
<evidence type="ECO:0000256" key="3">
    <source>
        <dbReference type="ARBA" id="ARBA00022452"/>
    </source>
</evidence>
<evidence type="ECO:0000256" key="4">
    <source>
        <dbReference type="ARBA" id="ARBA00022692"/>
    </source>
</evidence>
<dbReference type="Pfam" id="PF07715">
    <property type="entry name" value="Plug"/>
    <property type="match status" value="1"/>
</dbReference>
<evidence type="ECO:0000313" key="14">
    <source>
        <dbReference type="Proteomes" id="UP001497602"/>
    </source>
</evidence>
<keyword evidence="14" id="KW-1185">Reference proteome</keyword>
<keyword evidence="13" id="KW-0675">Receptor</keyword>
<evidence type="ECO:0000256" key="10">
    <source>
        <dbReference type="SAM" id="SignalP"/>
    </source>
</evidence>
<evidence type="ECO:0000256" key="2">
    <source>
        <dbReference type="ARBA" id="ARBA00022448"/>
    </source>
</evidence>
<keyword evidence="4 8" id="KW-0812">Transmembrane</keyword>
<evidence type="ECO:0000259" key="12">
    <source>
        <dbReference type="Pfam" id="PF07715"/>
    </source>
</evidence>
<feature type="domain" description="TonB-dependent receptor plug" evidence="12">
    <location>
        <begin position="130"/>
        <end position="219"/>
    </location>
</feature>
<evidence type="ECO:0000256" key="1">
    <source>
        <dbReference type="ARBA" id="ARBA00004571"/>
    </source>
</evidence>
<dbReference type="SUPFAM" id="SSF49464">
    <property type="entry name" value="Carboxypeptidase regulatory domain-like"/>
    <property type="match status" value="1"/>
</dbReference>
<comment type="similarity">
    <text evidence="8 9">Belongs to the TonB-dependent receptor family.</text>
</comment>
<dbReference type="Gene3D" id="2.60.40.1120">
    <property type="entry name" value="Carboxypeptidase-like, regulatory domain"/>
    <property type="match status" value="1"/>
</dbReference>
<dbReference type="PANTHER" id="PTHR40980:SF5">
    <property type="entry name" value="TONB-DEPENDENT RECEPTOR"/>
    <property type="match status" value="1"/>
</dbReference>
<dbReference type="InterPro" id="IPR037066">
    <property type="entry name" value="Plug_dom_sf"/>
</dbReference>
<dbReference type="InterPro" id="IPR036942">
    <property type="entry name" value="Beta-barrel_TonB_sf"/>
</dbReference>
<dbReference type="Pfam" id="PF00593">
    <property type="entry name" value="TonB_dep_Rec_b-barrel"/>
    <property type="match status" value="1"/>
</dbReference>
<evidence type="ECO:0000256" key="8">
    <source>
        <dbReference type="PROSITE-ProRule" id="PRU01360"/>
    </source>
</evidence>
<reference evidence="13 14" key="1">
    <citation type="submission" date="2024-05" db="EMBL/GenBank/DDBJ databases">
        <authorList>
            <person name="Duchaud E."/>
        </authorList>
    </citation>
    <scope>NUCLEOTIDE SEQUENCE [LARGE SCALE GENOMIC DNA]</scope>
    <source>
        <strain evidence="13">Ena-SAMPLE-TAB-13-05-2024-13:56:06:370-140305</strain>
    </source>
</reference>
<evidence type="ECO:0000313" key="13">
    <source>
        <dbReference type="EMBL" id="CAL2105809.1"/>
    </source>
</evidence>
<proteinExistence type="inferred from homology"/>
<dbReference type="PROSITE" id="PS52016">
    <property type="entry name" value="TONB_DEPENDENT_REC_3"/>
    <property type="match status" value="1"/>
</dbReference>
<dbReference type="InterPro" id="IPR000531">
    <property type="entry name" value="Beta-barrel_TonB"/>
</dbReference>